<dbReference type="Proteomes" id="UP000245060">
    <property type="component" value="Unassembled WGS sequence"/>
</dbReference>
<dbReference type="Proteomes" id="UP001139505">
    <property type="component" value="Unassembled WGS sequence"/>
</dbReference>
<accession>A0AA37PMS9</accession>
<dbReference type="EMBL" id="BQYH01000016">
    <property type="protein sequence ID" value="GKU72813.1"/>
    <property type="molecule type" value="Genomic_DNA"/>
</dbReference>
<sequence>MIIHATYGVAAVAIAAEAGPCHSSSVNAESTVPYDSAVDRNSAANELHADAATNKDSDPTPEYIRAELTSGGSTAKSNAAVTIDSVAACGNCGGTCGPARYGSRFRCSQRLNVQICR</sequence>
<evidence type="ECO:0000313" key="2">
    <source>
        <dbReference type="EMBL" id="GBG36005.1"/>
    </source>
</evidence>
<dbReference type="EMBL" id="BFCH01000002">
    <property type="protein sequence ID" value="GBG36005.1"/>
    <property type="molecule type" value="Genomic_DNA"/>
</dbReference>
<feature type="compositionally biased region" description="Basic and acidic residues" evidence="1">
    <location>
        <begin position="47"/>
        <end position="58"/>
    </location>
</feature>
<reference evidence="3" key="4">
    <citation type="submission" date="2022-04" db="EMBL/GenBank/DDBJ databases">
        <authorList>
            <person name="Komine T."/>
            <person name="Fukano H."/>
            <person name="Wada S."/>
        </authorList>
    </citation>
    <scope>NUCLEOTIDE SEQUENCE</scope>
    <source>
        <strain evidence="3">NJB18185</strain>
    </source>
</reference>
<reference evidence="4" key="2">
    <citation type="submission" date="2018-04" db="EMBL/GenBank/DDBJ databases">
        <title>Draft genome sequence of Mycobacterium montefiorense isolated from Japanese black salamander.</title>
        <authorList>
            <person name="Fukano H."/>
            <person name="Yoshida M."/>
            <person name="Shimizu A."/>
            <person name="Iwao H."/>
            <person name="Kurata O."/>
            <person name="Katayama Y."/>
            <person name="Omatsu T."/>
            <person name="Mizutani T."/>
            <person name="Wada S."/>
            <person name="Hoshino Y."/>
        </authorList>
    </citation>
    <scope>NUCLEOTIDE SEQUENCE [LARGE SCALE GENOMIC DNA]</scope>
    <source>
        <strain evidence="4">BS</strain>
    </source>
</reference>
<evidence type="ECO:0000313" key="4">
    <source>
        <dbReference type="Proteomes" id="UP000245060"/>
    </source>
</evidence>
<organism evidence="3 5">
    <name type="scientific">Mycobacterium montefiorense</name>
    <dbReference type="NCBI Taxonomy" id="154654"/>
    <lineage>
        <taxon>Bacteria</taxon>
        <taxon>Bacillati</taxon>
        <taxon>Actinomycetota</taxon>
        <taxon>Actinomycetes</taxon>
        <taxon>Mycobacteriales</taxon>
        <taxon>Mycobacteriaceae</taxon>
        <taxon>Mycobacterium</taxon>
        <taxon>Mycobacterium simiae complex</taxon>
    </lineage>
</organism>
<name>A0AA37PMS9_9MYCO</name>
<reference evidence="3" key="3">
    <citation type="journal article" date="2022" name="Microbiol. Resour. Announc.">
        <title>Draft Genome Sequences of Eight Mycobacterium montefiorense Strains Isolated from Salamanders in Captivity.</title>
        <authorList>
            <person name="Komine T."/>
            <person name="Ihara H."/>
            <person name="Fukano H."/>
            <person name="Hoshino Y."/>
            <person name="Kurata O."/>
            <person name="Wada S."/>
        </authorList>
    </citation>
    <scope>NUCLEOTIDE SEQUENCE</scope>
    <source>
        <strain evidence="3">NJB18185</strain>
    </source>
</reference>
<evidence type="ECO:0000313" key="5">
    <source>
        <dbReference type="Proteomes" id="UP001139505"/>
    </source>
</evidence>
<reference evidence="2" key="1">
    <citation type="journal article" date="2018" name="Genome Announc.">
        <title>Draft Genome Sequence of Mycobacterium montefiorense Isolated from Japanese Black Salamander (Hynobius nigrescens).</title>
        <authorList>
            <person name="Fukano H."/>
            <person name="Yoshida M."/>
            <person name="Shimizu A."/>
            <person name="Iwao H."/>
            <person name="Katayama Y."/>
            <person name="Omatsu T."/>
            <person name="Mizutani T."/>
            <person name="Kurata O."/>
            <person name="Wada S."/>
            <person name="Hoshino Y."/>
        </authorList>
    </citation>
    <scope>NUCLEOTIDE SEQUENCE</scope>
    <source>
        <strain evidence="2">BS</strain>
    </source>
</reference>
<keyword evidence="4" id="KW-1185">Reference proteome</keyword>
<gene>
    <name evidence="2" type="ORF">MmonteBS_03770</name>
    <name evidence="3" type="ORF">NJB18185_25850</name>
</gene>
<dbReference type="AlphaFoldDB" id="A0AA37PMS9"/>
<comment type="caution">
    <text evidence="3">The sequence shown here is derived from an EMBL/GenBank/DDBJ whole genome shotgun (WGS) entry which is preliminary data.</text>
</comment>
<proteinExistence type="predicted"/>
<evidence type="ECO:0000313" key="3">
    <source>
        <dbReference type="EMBL" id="GKU72813.1"/>
    </source>
</evidence>
<feature type="region of interest" description="Disordered" evidence="1">
    <location>
        <begin position="37"/>
        <end position="63"/>
    </location>
</feature>
<evidence type="ECO:0000256" key="1">
    <source>
        <dbReference type="SAM" id="MobiDB-lite"/>
    </source>
</evidence>
<protein>
    <submittedName>
        <fullName evidence="3">Uncharacterized protein</fullName>
    </submittedName>
</protein>